<dbReference type="Gene3D" id="1.10.10.10">
    <property type="entry name" value="Winged helix-like DNA-binding domain superfamily/Winged helix DNA-binding domain"/>
    <property type="match status" value="1"/>
</dbReference>
<evidence type="ECO:0000313" key="2">
    <source>
        <dbReference type="EMBL" id="TQL61603.1"/>
    </source>
</evidence>
<protein>
    <submittedName>
        <fullName evidence="2">PadR family transcriptional regulator</fullName>
    </submittedName>
</protein>
<comment type="caution">
    <text evidence="2">The sequence shown here is derived from an EMBL/GenBank/DDBJ whole genome shotgun (WGS) entry which is preliminary data.</text>
</comment>
<accession>A0A542ZMN4</accession>
<proteinExistence type="predicted"/>
<name>A0A542ZMN4_9MICO</name>
<feature type="domain" description="Transcription regulator PadR N-terminal" evidence="1">
    <location>
        <begin position="18"/>
        <end position="90"/>
    </location>
</feature>
<keyword evidence="3" id="KW-1185">Reference proteome</keyword>
<dbReference type="AlphaFoldDB" id="A0A542ZMN4"/>
<sequence length="126" mass="13209">MVSDRQAQWLRGVLDLAVLATLATDGRSYGYAVMQSLDAAGIHGLKGGTVYPVLGRLEADGLVTSAWAAGEKGPGRKWFTITPAGLDALATGATGWAEFAEGVSAVLSGTRRRRSVRRQRPAAQPA</sequence>
<dbReference type="InterPro" id="IPR005149">
    <property type="entry name" value="Tscrpt_reg_PadR_N"/>
</dbReference>
<dbReference type="EMBL" id="VFOQ01000001">
    <property type="protein sequence ID" value="TQL61603.1"/>
    <property type="molecule type" value="Genomic_DNA"/>
</dbReference>
<dbReference type="InterPro" id="IPR036388">
    <property type="entry name" value="WH-like_DNA-bd_sf"/>
</dbReference>
<dbReference type="InterPro" id="IPR036390">
    <property type="entry name" value="WH_DNA-bd_sf"/>
</dbReference>
<dbReference type="Proteomes" id="UP000319514">
    <property type="component" value="Unassembled WGS sequence"/>
</dbReference>
<organism evidence="2 3">
    <name type="scientific">Oryzihumus leptocrescens</name>
    <dbReference type="NCBI Taxonomy" id="297536"/>
    <lineage>
        <taxon>Bacteria</taxon>
        <taxon>Bacillati</taxon>
        <taxon>Actinomycetota</taxon>
        <taxon>Actinomycetes</taxon>
        <taxon>Micrococcales</taxon>
        <taxon>Intrasporangiaceae</taxon>
        <taxon>Oryzihumus</taxon>
    </lineage>
</organism>
<dbReference type="Pfam" id="PF03551">
    <property type="entry name" value="PadR"/>
    <property type="match status" value="1"/>
</dbReference>
<reference evidence="2 3" key="1">
    <citation type="submission" date="2019-06" db="EMBL/GenBank/DDBJ databases">
        <title>Sequencing the genomes of 1000 actinobacteria strains.</title>
        <authorList>
            <person name="Klenk H.-P."/>
        </authorList>
    </citation>
    <scope>NUCLEOTIDE SEQUENCE [LARGE SCALE GENOMIC DNA]</scope>
    <source>
        <strain evidence="2 3">DSM 18082</strain>
    </source>
</reference>
<dbReference type="PANTHER" id="PTHR33169">
    <property type="entry name" value="PADR-FAMILY TRANSCRIPTIONAL REGULATOR"/>
    <property type="match status" value="1"/>
</dbReference>
<evidence type="ECO:0000259" key="1">
    <source>
        <dbReference type="Pfam" id="PF03551"/>
    </source>
</evidence>
<evidence type="ECO:0000313" key="3">
    <source>
        <dbReference type="Proteomes" id="UP000319514"/>
    </source>
</evidence>
<dbReference type="PANTHER" id="PTHR33169:SF14">
    <property type="entry name" value="TRANSCRIPTIONAL REGULATOR RV3488"/>
    <property type="match status" value="1"/>
</dbReference>
<dbReference type="OrthoDB" id="122286at2"/>
<dbReference type="InterPro" id="IPR052509">
    <property type="entry name" value="Metal_resp_DNA-bind_regulator"/>
</dbReference>
<dbReference type="SUPFAM" id="SSF46785">
    <property type="entry name" value="Winged helix' DNA-binding domain"/>
    <property type="match status" value="1"/>
</dbReference>
<gene>
    <name evidence="2" type="ORF">FB474_3014</name>
</gene>